<keyword evidence="2" id="KW-1185">Reference proteome</keyword>
<proteinExistence type="predicted"/>
<accession>A3IJ99</accession>
<gene>
    <name evidence="1" type="ORF">CY0110_18837</name>
</gene>
<protein>
    <submittedName>
        <fullName evidence="1">Uncharacterized protein</fullName>
    </submittedName>
</protein>
<dbReference type="Proteomes" id="UP000003781">
    <property type="component" value="Unassembled WGS sequence"/>
</dbReference>
<dbReference type="AlphaFoldDB" id="A3IJ99"/>
<dbReference type="EMBL" id="AAXW01000002">
    <property type="protein sequence ID" value="EAZ93881.1"/>
    <property type="molecule type" value="Genomic_DNA"/>
</dbReference>
<evidence type="ECO:0000313" key="1">
    <source>
        <dbReference type="EMBL" id="EAZ93881.1"/>
    </source>
</evidence>
<sequence length="34" mass="4039">MWHNFRGHNPLLSWVIDRCIEPSSQTNLTTVKTR</sequence>
<name>A3IJ99_9CHRO</name>
<evidence type="ECO:0000313" key="2">
    <source>
        <dbReference type="Proteomes" id="UP000003781"/>
    </source>
</evidence>
<organism evidence="1 2">
    <name type="scientific">Crocosphaera chwakensis CCY0110</name>
    <dbReference type="NCBI Taxonomy" id="391612"/>
    <lineage>
        <taxon>Bacteria</taxon>
        <taxon>Bacillati</taxon>
        <taxon>Cyanobacteriota</taxon>
        <taxon>Cyanophyceae</taxon>
        <taxon>Oscillatoriophycideae</taxon>
        <taxon>Chroococcales</taxon>
        <taxon>Aphanothecaceae</taxon>
        <taxon>Crocosphaera</taxon>
        <taxon>Crocosphaera chwakensis</taxon>
    </lineage>
</organism>
<reference evidence="1 2" key="1">
    <citation type="submission" date="2007-03" db="EMBL/GenBank/DDBJ databases">
        <authorList>
            <person name="Stal L."/>
            <person name="Ferriera S."/>
            <person name="Johnson J."/>
            <person name="Kravitz S."/>
            <person name="Beeson K."/>
            <person name="Sutton G."/>
            <person name="Rogers Y.-H."/>
            <person name="Friedman R."/>
            <person name="Frazier M."/>
            <person name="Venter J.C."/>
        </authorList>
    </citation>
    <scope>NUCLEOTIDE SEQUENCE [LARGE SCALE GENOMIC DNA]</scope>
    <source>
        <strain evidence="1 2">CCY0110</strain>
    </source>
</reference>
<comment type="caution">
    <text evidence="1">The sequence shown here is derived from an EMBL/GenBank/DDBJ whole genome shotgun (WGS) entry which is preliminary data.</text>
</comment>